<reference evidence="3 4" key="1">
    <citation type="journal article" date="2024" name="Plant J.">
        <title>Genome sequences and population genomics reveal climatic adaptation and genomic divergence between two closely related sweetgum species.</title>
        <authorList>
            <person name="Xu W.Q."/>
            <person name="Ren C.Q."/>
            <person name="Zhang X.Y."/>
            <person name="Comes H.P."/>
            <person name="Liu X.H."/>
            <person name="Li Y.G."/>
            <person name="Kettle C.J."/>
            <person name="Jalonen R."/>
            <person name="Gaisberger H."/>
            <person name="Ma Y.Z."/>
            <person name="Qiu Y.X."/>
        </authorList>
    </citation>
    <scope>NUCLEOTIDE SEQUENCE [LARGE SCALE GENOMIC DNA]</scope>
    <source>
        <strain evidence="3">Hangzhou</strain>
    </source>
</reference>
<dbReference type="InterPro" id="IPR036236">
    <property type="entry name" value="Znf_C2H2_sf"/>
</dbReference>
<feature type="compositionally biased region" description="Polar residues" evidence="1">
    <location>
        <begin position="268"/>
        <end position="281"/>
    </location>
</feature>
<dbReference type="PANTHER" id="PTHR47487:SF8">
    <property type="entry name" value="OS08G0270900 PROTEIN"/>
    <property type="match status" value="1"/>
</dbReference>
<feature type="compositionally biased region" description="Low complexity" evidence="1">
    <location>
        <begin position="450"/>
        <end position="464"/>
    </location>
</feature>
<dbReference type="InterPro" id="IPR013087">
    <property type="entry name" value="Znf_C2H2_type"/>
</dbReference>
<accession>A0AAP0REI0</accession>
<dbReference type="Pfam" id="PF12874">
    <property type="entry name" value="zf-met"/>
    <property type="match status" value="2"/>
</dbReference>
<evidence type="ECO:0000256" key="1">
    <source>
        <dbReference type="SAM" id="MobiDB-lite"/>
    </source>
</evidence>
<feature type="region of interest" description="Disordered" evidence="1">
    <location>
        <begin position="199"/>
        <end position="232"/>
    </location>
</feature>
<evidence type="ECO:0000259" key="2">
    <source>
        <dbReference type="SMART" id="SM00451"/>
    </source>
</evidence>
<name>A0AAP0REI0_LIQFO</name>
<evidence type="ECO:0000313" key="3">
    <source>
        <dbReference type="EMBL" id="KAK9275943.1"/>
    </source>
</evidence>
<proteinExistence type="predicted"/>
<evidence type="ECO:0000313" key="4">
    <source>
        <dbReference type="Proteomes" id="UP001415857"/>
    </source>
</evidence>
<dbReference type="InterPro" id="IPR003604">
    <property type="entry name" value="Matrin/U1-like-C_Znf_C2H2"/>
</dbReference>
<comment type="caution">
    <text evidence="3">The sequence shown here is derived from an EMBL/GenBank/DDBJ whole genome shotgun (WGS) entry which is preliminary data.</text>
</comment>
<dbReference type="SUPFAM" id="SSF57667">
    <property type="entry name" value="beta-beta-alpha zinc fingers"/>
    <property type="match status" value="2"/>
</dbReference>
<dbReference type="GO" id="GO:0008270">
    <property type="term" value="F:zinc ion binding"/>
    <property type="evidence" value="ECO:0007669"/>
    <property type="project" value="InterPro"/>
</dbReference>
<dbReference type="AlphaFoldDB" id="A0AAP0REI0"/>
<protein>
    <recommendedName>
        <fullName evidence="2">U1-type domain-containing protein</fullName>
    </recommendedName>
</protein>
<dbReference type="SMART" id="SM00451">
    <property type="entry name" value="ZnF_U1"/>
    <property type="match status" value="2"/>
</dbReference>
<dbReference type="GO" id="GO:0003676">
    <property type="term" value="F:nucleic acid binding"/>
    <property type="evidence" value="ECO:0007669"/>
    <property type="project" value="InterPro"/>
</dbReference>
<feature type="compositionally biased region" description="Basic and acidic residues" evidence="1">
    <location>
        <begin position="324"/>
        <end position="343"/>
    </location>
</feature>
<organism evidence="3 4">
    <name type="scientific">Liquidambar formosana</name>
    <name type="common">Formosan gum</name>
    <dbReference type="NCBI Taxonomy" id="63359"/>
    <lineage>
        <taxon>Eukaryota</taxon>
        <taxon>Viridiplantae</taxon>
        <taxon>Streptophyta</taxon>
        <taxon>Embryophyta</taxon>
        <taxon>Tracheophyta</taxon>
        <taxon>Spermatophyta</taxon>
        <taxon>Magnoliopsida</taxon>
        <taxon>eudicotyledons</taxon>
        <taxon>Gunneridae</taxon>
        <taxon>Pentapetalae</taxon>
        <taxon>Saxifragales</taxon>
        <taxon>Altingiaceae</taxon>
        <taxon>Liquidambar</taxon>
    </lineage>
</organism>
<dbReference type="PANTHER" id="PTHR47487">
    <property type="entry name" value="OS06G0651300 PROTEIN-RELATED"/>
    <property type="match status" value="1"/>
</dbReference>
<sequence>MEFKFRAVDDRPPSFFPPPSGVSYFTEQALRASYSTTTEFRRSELLRNPSDVREAIQRELEKERIREEIIVAEITRKRMLEAEVRRELMIERALVLGRPDGFSAIFASPSPSPAMRIEPRLPLLSQSDGSMSLEERISRSLEERLGRSLEERIAFQARREVGNISLDVSPLQRTLEAAQTPEVKPPSEASKEKLIFMAKPDPNLSGTKRKAVTPPAVGASEHHSVASKKKPKEEWSCALCQVTATSERGLNEHLQGKKHKAKEAGLISQKTGKNSSTTSFPKKTGKPTKPAETTGTPRSEQGPILEKESCQVKTEVIAKNGNNKTEEASVQKTRNAGELDNKNDQPPLQKKQGATENSKKKDGEVIGQKMPKKVKKFKFWCEMCQIGAYSEVVMTTHKEGKKHMARVQELSQNGGAVLAPIILPLPGAGQKTNDAKVVAKEANEKTNENVDAVVDGSGSSSGAN</sequence>
<dbReference type="EMBL" id="JBBPBK010000011">
    <property type="protein sequence ID" value="KAK9275943.1"/>
    <property type="molecule type" value="Genomic_DNA"/>
</dbReference>
<feature type="region of interest" description="Disordered" evidence="1">
    <location>
        <begin position="251"/>
        <end position="368"/>
    </location>
</feature>
<feature type="region of interest" description="Disordered" evidence="1">
    <location>
        <begin position="441"/>
        <end position="464"/>
    </location>
</feature>
<keyword evidence="4" id="KW-1185">Reference proteome</keyword>
<dbReference type="Gene3D" id="3.30.160.60">
    <property type="entry name" value="Classic Zinc Finger"/>
    <property type="match status" value="2"/>
</dbReference>
<feature type="domain" description="U1-type" evidence="2">
    <location>
        <begin position="376"/>
        <end position="410"/>
    </location>
</feature>
<feature type="domain" description="U1-type" evidence="2">
    <location>
        <begin position="232"/>
        <end position="266"/>
    </location>
</feature>
<gene>
    <name evidence="3" type="ORF">L1049_023218</name>
</gene>
<dbReference type="Proteomes" id="UP001415857">
    <property type="component" value="Unassembled WGS sequence"/>
</dbReference>